<dbReference type="EMBL" id="JAPWIE010000004">
    <property type="protein sequence ID" value="MCZ4551075.1"/>
    <property type="molecule type" value="Genomic_DNA"/>
</dbReference>
<evidence type="ECO:0000259" key="3">
    <source>
        <dbReference type="Pfam" id="PF12172"/>
    </source>
</evidence>
<dbReference type="Proteomes" id="UP001067235">
    <property type="component" value="Unassembled WGS sequence"/>
</dbReference>
<evidence type="ECO:0000256" key="1">
    <source>
        <dbReference type="SAM" id="MobiDB-lite"/>
    </source>
</evidence>
<accession>A0ABT4MVP0</accession>
<dbReference type="Pfam" id="PF01796">
    <property type="entry name" value="OB_ChsH2_C"/>
    <property type="match status" value="1"/>
</dbReference>
<feature type="compositionally biased region" description="Low complexity" evidence="1">
    <location>
        <begin position="108"/>
        <end position="119"/>
    </location>
</feature>
<name>A0ABT4MVP0_GORRU</name>
<sequence length="134" mass="14229">MTHDIATSEADPPRVSQCSNCGHRFTYPRLHCARCGSLSISSAPLDGYGTVYAVTVVRTHPDPEFRALTPYAVAYVDLDGGGRVLARLTGEDSAAAAIGDRVRLSPTASSDAAAQSMSSEDTTRVPMTNDRIAR</sequence>
<dbReference type="PANTHER" id="PTHR34075">
    <property type="entry name" value="BLR3430 PROTEIN"/>
    <property type="match status" value="1"/>
</dbReference>
<comment type="caution">
    <text evidence="4">The sequence shown here is derived from an EMBL/GenBank/DDBJ whole genome shotgun (WGS) entry which is preliminary data.</text>
</comment>
<feature type="region of interest" description="Disordered" evidence="1">
    <location>
        <begin position="105"/>
        <end position="134"/>
    </location>
</feature>
<protein>
    <submittedName>
        <fullName evidence="4">OB-fold domain-containing protein</fullName>
    </submittedName>
</protein>
<feature type="domain" description="ChsH2 C-terminal OB-fold" evidence="2">
    <location>
        <begin position="44"/>
        <end position="104"/>
    </location>
</feature>
<gene>
    <name evidence="4" type="ORF">O4213_13875</name>
</gene>
<dbReference type="SUPFAM" id="SSF50249">
    <property type="entry name" value="Nucleic acid-binding proteins"/>
    <property type="match status" value="1"/>
</dbReference>
<reference evidence="4" key="1">
    <citation type="submission" date="2022-12" db="EMBL/GenBank/DDBJ databases">
        <authorList>
            <person name="Krivoruchko A.V."/>
            <person name="Elkin A."/>
        </authorList>
    </citation>
    <scope>NUCLEOTIDE SEQUENCE</scope>
    <source>
        <strain evidence="4">IEGM 1388</strain>
    </source>
</reference>
<evidence type="ECO:0000313" key="5">
    <source>
        <dbReference type="Proteomes" id="UP001067235"/>
    </source>
</evidence>
<feature type="domain" description="ChsH2 rubredoxin-like zinc ribbon" evidence="3">
    <location>
        <begin position="14"/>
        <end position="38"/>
    </location>
</feature>
<evidence type="ECO:0000313" key="4">
    <source>
        <dbReference type="EMBL" id="MCZ4551075.1"/>
    </source>
</evidence>
<dbReference type="PANTHER" id="PTHR34075:SF5">
    <property type="entry name" value="BLR3430 PROTEIN"/>
    <property type="match status" value="1"/>
</dbReference>
<dbReference type="InterPro" id="IPR052513">
    <property type="entry name" value="Thioester_dehydratase-like"/>
</dbReference>
<dbReference type="RefSeq" id="WP_301571816.1">
    <property type="nucleotide sequence ID" value="NZ_JAPWIE010000004.1"/>
</dbReference>
<dbReference type="InterPro" id="IPR022002">
    <property type="entry name" value="ChsH2_Znr"/>
</dbReference>
<dbReference type="Pfam" id="PF12172">
    <property type="entry name" value="zf-ChsH2"/>
    <property type="match status" value="1"/>
</dbReference>
<dbReference type="InterPro" id="IPR002878">
    <property type="entry name" value="ChsH2_C"/>
</dbReference>
<dbReference type="InterPro" id="IPR012340">
    <property type="entry name" value="NA-bd_OB-fold"/>
</dbReference>
<proteinExistence type="predicted"/>
<organism evidence="4 5">
    <name type="scientific">Gordonia rubripertincta</name>
    <name type="common">Rhodococcus corallinus</name>
    <dbReference type="NCBI Taxonomy" id="36822"/>
    <lineage>
        <taxon>Bacteria</taxon>
        <taxon>Bacillati</taxon>
        <taxon>Actinomycetota</taxon>
        <taxon>Actinomycetes</taxon>
        <taxon>Mycobacteriales</taxon>
        <taxon>Gordoniaceae</taxon>
        <taxon>Gordonia</taxon>
    </lineage>
</organism>
<keyword evidence="5" id="KW-1185">Reference proteome</keyword>
<evidence type="ECO:0000259" key="2">
    <source>
        <dbReference type="Pfam" id="PF01796"/>
    </source>
</evidence>